<evidence type="ECO:0000256" key="5">
    <source>
        <dbReference type="ARBA" id="ARBA00022777"/>
    </source>
</evidence>
<keyword evidence="4 7" id="KW-0547">Nucleotide-binding</keyword>
<protein>
    <recommendedName>
        <fullName evidence="8">Protein kinase domain-containing protein</fullName>
    </recommendedName>
</protein>
<dbReference type="PANTHER" id="PTHR47983">
    <property type="entry name" value="PTO-INTERACTING PROTEIN 1-LIKE"/>
    <property type="match status" value="1"/>
</dbReference>
<dbReference type="InterPro" id="IPR052101">
    <property type="entry name" value="Plant_StressResp_Kinase"/>
</dbReference>
<evidence type="ECO:0000259" key="8">
    <source>
        <dbReference type="PROSITE" id="PS50011"/>
    </source>
</evidence>
<dbReference type="Pfam" id="PF07714">
    <property type="entry name" value="PK_Tyr_Ser-Thr"/>
    <property type="match status" value="2"/>
</dbReference>
<dbReference type="PANTHER" id="PTHR47983:SF3">
    <property type="entry name" value="OS05G0135800 PROTEIN"/>
    <property type="match status" value="1"/>
</dbReference>
<feature type="domain" description="Protein kinase" evidence="8">
    <location>
        <begin position="101"/>
        <end position="374"/>
    </location>
</feature>
<dbReference type="PROSITE" id="PS50011">
    <property type="entry name" value="PROTEIN_KINASE_DOM"/>
    <property type="match status" value="2"/>
</dbReference>
<evidence type="ECO:0000313" key="9">
    <source>
        <dbReference type="EnsemblPlants" id="AET1Gv20150800.1"/>
    </source>
</evidence>
<dbReference type="FunFam" id="3.30.200.20:FF:000337">
    <property type="entry name" value="Wall-associated receptor kinase 3"/>
    <property type="match status" value="1"/>
</dbReference>
<feature type="domain" description="Protein kinase" evidence="8">
    <location>
        <begin position="372"/>
        <end position="737"/>
    </location>
</feature>
<keyword evidence="6 7" id="KW-0067">ATP-binding</keyword>
<evidence type="ECO:0000256" key="2">
    <source>
        <dbReference type="ARBA" id="ARBA00022553"/>
    </source>
</evidence>
<dbReference type="InterPro" id="IPR001245">
    <property type="entry name" value="Ser-Thr/Tyr_kinase_cat_dom"/>
</dbReference>
<dbReference type="SUPFAM" id="SSF56112">
    <property type="entry name" value="Protein kinase-like (PK-like)"/>
    <property type="match status" value="2"/>
</dbReference>
<dbReference type="STRING" id="200361.A0A452XT75"/>
<evidence type="ECO:0000256" key="6">
    <source>
        <dbReference type="ARBA" id="ARBA00022840"/>
    </source>
</evidence>
<evidence type="ECO:0000313" key="10">
    <source>
        <dbReference type="Proteomes" id="UP000015105"/>
    </source>
</evidence>
<dbReference type="InterPro" id="IPR000719">
    <property type="entry name" value="Prot_kinase_dom"/>
</dbReference>
<dbReference type="Gene3D" id="1.10.510.10">
    <property type="entry name" value="Transferase(Phosphotransferase) domain 1"/>
    <property type="match status" value="2"/>
</dbReference>
<dbReference type="AlphaFoldDB" id="A0A452XT75"/>
<evidence type="ECO:0000256" key="4">
    <source>
        <dbReference type="ARBA" id="ARBA00022741"/>
    </source>
</evidence>
<dbReference type="FunFam" id="1.10.510.10:FF:000474">
    <property type="entry name" value="Wall-associated receptor kinase 3"/>
    <property type="match status" value="1"/>
</dbReference>
<reference evidence="9" key="5">
    <citation type="journal article" date="2021" name="G3 (Bethesda)">
        <title>Aegilops tauschii genome assembly Aet v5.0 features greater sequence contiguity and improved annotation.</title>
        <authorList>
            <person name="Wang L."/>
            <person name="Zhu T."/>
            <person name="Rodriguez J.C."/>
            <person name="Deal K.R."/>
            <person name="Dubcovsky J."/>
            <person name="McGuire P.E."/>
            <person name="Lux T."/>
            <person name="Spannagl M."/>
            <person name="Mayer K.F.X."/>
            <person name="Baldrich P."/>
            <person name="Meyers B.C."/>
            <person name="Huo N."/>
            <person name="Gu Y.Q."/>
            <person name="Zhou H."/>
            <person name="Devos K.M."/>
            <person name="Bennetzen J.L."/>
            <person name="Unver T."/>
            <person name="Budak H."/>
            <person name="Gulick P.J."/>
            <person name="Galiba G."/>
            <person name="Kalapos B."/>
            <person name="Nelson D.R."/>
            <person name="Li P."/>
            <person name="You F.M."/>
            <person name="Luo M.C."/>
            <person name="Dvorak J."/>
        </authorList>
    </citation>
    <scope>NUCLEOTIDE SEQUENCE [LARGE SCALE GENOMIC DNA]</scope>
    <source>
        <strain evidence="9">cv. AL8/78</strain>
    </source>
</reference>
<reference evidence="9" key="3">
    <citation type="journal article" date="2017" name="Nature">
        <title>Genome sequence of the progenitor of the wheat D genome Aegilops tauschii.</title>
        <authorList>
            <person name="Luo M.C."/>
            <person name="Gu Y.Q."/>
            <person name="Puiu D."/>
            <person name="Wang H."/>
            <person name="Twardziok S.O."/>
            <person name="Deal K.R."/>
            <person name="Huo N."/>
            <person name="Zhu T."/>
            <person name="Wang L."/>
            <person name="Wang Y."/>
            <person name="McGuire P.E."/>
            <person name="Liu S."/>
            <person name="Long H."/>
            <person name="Ramasamy R.K."/>
            <person name="Rodriguez J.C."/>
            <person name="Van S.L."/>
            <person name="Yuan L."/>
            <person name="Wang Z."/>
            <person name="Xia Z."/>
            <person name="Xiao L."/>
            <person name="Anderson O.D."/>
            <person name="Ouyang S."/>
            <person name="Liang Y."/>
            <person name="Zimin A.V."/>
            <person name="Pertea G."/>
            <person name="Qi P."/>
            <person name="Bennetzen J.L."/>
            <person name="Dai X."/>
            <person name="Dawson M.W."/>
            <person name="Muller H.G."/>
            <person name="Kugler K."/>
            <person name="Rivarola-Duarte L."/>
            <person name="Spannagl M."/>
            <person name="Mayer K.F.X."/>
            <person name="Lu F.H."/>
            <person name="Bevan M.W."/>
            <person name="Leroy P."/>
            <person name="Li P."/>
            <person name="You F.M."/>
            <person name="Sun Q."/>
            <person name="Liu Z."/>
            <person name="Lyons E."/>
            <person name="Wicker T."/>
            <person name="Salzberg S.L."/>
            <person name="Devos K.M."/>
            <person name="Dvorak J."/>
        </authorList>
    </citation>
    <scope>NUCLEOTIDE SEQUENCE [LARGE SCALE GENOMIC DNA]</scope>
    <source>
        <strain evidence="9">cv. AL8/78</strain>
    </source>
</reference>
<keyword evidence="5" id="KW-0418">Kinase</keyword>
<dbReference type="SMART" id="SM00220">
    <property type="entry name" value="S_TKc"/>
    <property type="match status" value="1"/>
</dbReference>
<keyword evidence="3" id="KW-0808">Transferase</keyword>
<dbReference type="PROSITE" id="PS00107">
    <property type="entry name" value="PROTEIN_KINASE_ATP"/>
    <property type="match status" value="1"/>
</dbReference>
<dbReference type="Gramene" id="AET1Gv20150800.1">
    <property type="protein sequence ID" value="AET1Gv20150800.1"/>
    <property type="gene ID" value="AET1Gv20150800"/>
</dbReference>
<sequence>LGLLPSLTHTKNICSRGILQAEGRILDCRLKTCRSPLLPRNRQAATTCSTNLVFIYCLHMDYQGNNLSDFFQANGHLVLKRVDNNYKLRSFTEKEIEHITDRYSTLLGSGSFGDVYKGRLDDRRPVAVKRYKNGTKKEEFAKEVIVHSQINHKNVVRLLGCCTEEDALMIVMEFVCNGNLYNILHCSNADGPILFPLDKRLDIAIESAEALSCMHSMYSPVLHGDIKPANILLDEKYLPKLSDFGIARLLSTHEAQRTKTVIGCIGYVDPLFCQSGILTTKSDVYSFGVVLLEMITRKKATDGATSLTQCFAEAVGRGKKVRQLFDAEITYDKKKMKLVEEIVKLAVTCLRLDDKMRPTMVEVADRLRRIRKALPKHKGESSTGSPYADINNWHIRRGKAQDVPTISLDEMKKITRNFSNGALIGESSQGRVFFKVLKYGPESAFKSSQEIDLKIEAISRLKHENVVQLLGYWVEGDEYVLAYEYTSGGTLHDILLSKGKKGVWGAKSRAALSWMQRVKIALSAAEGLEFLHHKEEPQVTHGNIISSNILLFDNDIAKVGNVGTANVLVREDIDSCHSFRQILDTHRIIDGLWFHQDDYHVDVYAATGQCNKKSDVYAFGAVLLELLTGRKAVDHTLPHGRQSLVTWLCTLGEKGLCTHCDYDPFLLAYINSMKDNVLTKASFSEDNLQRCVDPRLEGDYPRNAVTKMGAIAGLCVSYDPGLRPNMSTVVKGLRQLLYNEPCDLVA</sequence>
<evidence type="ECO:0000256" key="3">
    <source>
        <dbReference type="ARBA" id="ARBA00022679"/>
    </source>
</evidence>
<reference evidence="9" key="4">
    <citation type="submission" date="2019-03" db="UniProtKB">
        <authorList>
            <consortium name="EnsemblPlants"/>
        </authorList>
    </citation>
    <scope>IDENTIFICATION</scope>
</reference>
<dbReference type="Proteomes" id="UP000015105">
    <property type="component" value="Chromosome 1D"/>
</dbReference>
<name>A0A452XT75_AEGTS</name>
<feature type="binding site" evidence="7">
    <location>
        <position position="129"/>
    </location>
    <ligand>
        <name>ATP</name>
        <dbReference type="ChEBI" id="CHEBI:30616"/>
    </ligand>
</feature>
<keyword evidence="10" id="KW-1185">Reference proteome</keyword>
<organism evidence="9 10">
    <name type="scientific">Aegilops tauschii subsp. strangulata</name>
    <name type="common">Goatgrass</name>
    <dbReference type="NCBI Taxonomy" id="200361"/>
    <lineage>
        <taxon>Eukaryota</taxon>
        <taxon>Viridiplantae</taxon>
        <taxon>Streptophyta</taxon>
        <taxon>Embryophyta</taxon>
        <taxon>Tracheophyta</taxon>
        <taxon>Spermatophyta</taxon>
        <taxon>Magnoliopsida</taxon>
        <taxon>Liliopsida</taxon>
        <taxon>Poales</taxon>
        <taxon>Poaceae</taxon>
        <taxon>BOP clade</taxon>
        <taxon>Pooideae</taxon>
        <taxon>Triticodae</taxon>
        <taxon>Triticeae</taxon>
        <taxon>Triticinae</taxon>
        <taxon>Aegilops</taxon>
    </lineage>
</organism>
<keyword evidence="1" id="KW-0723">Serine/threonine-protein kinase</keyword>
<dbReference type="InterPro" id="IPR008271">
    <property type="entry name" value="Ser/Thr_kinase_AS"/>
</dbReference>
<evidence type="ECO:0000256" key="7">
    <source>
        <dbReference type="PROSITE-ProRule" id="PRU10141"/>
    </source>
</evidence>
<dbReference type="InterPro" id="IPR011009">
    <property type="entry name" value="Kinase-like_dom_sf"/>
</dbReference>
<dbReference type="GO" id="GO:0005524">
    <property type="term" value="F:ATP binding"/>
    <property type="evidence" value="ECO:0007669"/>
    <property type="project" value="UniProtKB-UniRule"/>
</dbReference>
<reference evidence="10" key="1">
    <citation type="journal article" date="2014" name="Science">
        <title>Ancient hybridizations among the ancestral genomes of bread wheat.</title>
        <authorList>
            <consortium name="International Wheat Genome Sequencing Consortium,"/>
            <person name="Marcussen T."/>
            <person name="Sandve S.R."/>
            <person name="Heier L."/>
            <person name="Spannagl M."/>
            <person name="Pfeifer M."/>
            <person name="Jakobsen K.S."/>
            <person name="Wulff B.B."/>
            <person name="Steuernagel B."/>
            <person name="Mayer K.F."/>
            <person name="Olsen O.A."/>
        </authorList>
    </citation>
    <scope>NUCLEOTIDE SEQUENCE [LARGE SCALE GENOMIC DNA]</scope>
    <source>
        <strain evidence="10">cv. AL8/78</strain>
    </source>
</reference>
<dbReference type="EnsemblPlants" id="AET1Gv20150800.1">
    <property type="protein sequence ID" value="AET1Gv20150800.1"/>
    <property type="gene ID" value="AET1Gv20150800"/>
</dbReference>
<reference evidence="10" key="2">
    <citation type="journal article" date="2017" name="Nat. Plants">
        <title>The Aegilops tauschii genome reveals multiple impacts of transposons.</title>
        <authorList>
            <person name="Zhao G."/>
            <person name="Zou C."/>
            <person name="Li K."/>
            <person name="Wang K."/>
            <person name="Li T."/>
            <person name="Gao L."/>
            <person name="Zhang X."/>
            <person name="Wang H."/>
            <person name="Yang Z."/>
            <person name="Liu X."/>
            <person name="Jiang W."/>
            <person name="Mao L."/>
            <person name="Kong X."/>
            <person name="Jiao Y."/>
            <person name="Jia J."/>
        </authorList>
    </citation>
    <scope>NUCLEOTIDE SEQUENCE [LARGE SCALE GENOMIC DNA]</scope>
    <source>
        <strain evidence="10">cv. AL8/78</strain>
    </source>
</reference>
<dbReference type="InterPro" id="IPR017441">
    <property type="entry name" value="Protein_kinase_ATP_BS"/>
</dbReference>
<dbReference type="PROSITE" id="PS00108">
    <property type="entry name" value="PROTEIN_KINASE_ST"/>
    <property type="match status" value="1"/>
</dbReference>
<proteinExistence type="predicted"/>
<dbReference type="Gene3D" id="3.30.200.20">
    <property type="entry name" value="Phosphorylase Kinase, domain 1"/>
    <property type="match status" value="2"/>
</dbReference>
<keyword evidence="2" id="KW-0597">Phosphoprotein</keyword>
<accession>A0A452XT75</accession>
<evidence type="ECO:0000256" key="1">
    <source>
        <dbReference type="ARBA" id="ARBA00022527"/>
    </source>
</evidence>
<dbReference type="GO" id="GO:0004674">
    <property type="term" value="F:protein serine/threonine kinase activity"/>
    <property type="evidence" value="ECO:0007669"/>
    <property type="project" value="UniProtKB-KW"/>
</dbReference>